<dbReference type="InterPro" id="IPR050126">
    <property type="entry name" value="Ap4A_hydrolase"/>
</dbReference>
<proteinExistence type="inferred from homology"/>
<evidence type="ECO:0000313" key="4">
    <source>
        <dbReference type="Proteomes" id="UP000249605"/>
    </source>
</evidence>
<geneLocation type="plasmid" evidence="3 4">
    <name>unnamed1</name>
</geneLocation>
<comment type="similarity">
    <text evidence="1">Belongs to the metallophosphoesterase superfamily. YfcE family.</text>
</comment>
<dbReference type="EMBL" id="CP029830">
    <property type="protein sequence ID" value="AWU95468.1"/>
    <property type="molecule type" value="Genomic_DNA"/>
</dbReference>
<dbReference type="OrthoDB" id="9813918at2"/>
<feature type="domain" description="Calcineurin-like phosphoesterase" evidence="2">
    <location>
        <begin position="1"/>
        <end position="213"/>
    </location>
</feature>
<dbReference type="AlphaFoldDB" id="A0A2U9SBY9"/>
<keyword evidence="4" id="KW-1185">Reference proteome</keyword>
<evidence type="ECO:0000259" key="2">
    <source>
        <dbReference type="Pfam" id="PF12850"/>
    </source>
</evidence>
<dbReference type="Pfam" id="PF12850">
    <property type="entry name" value="Metallophos_2"/>
    <property type="match status" value="1"/>
</dbReference>
<dbReference type="RefSeq" id="WP_111068235.1">
    <property type="nucleotide sequence ID" value="NZ_CP029830.1"/>
</dbReference>
<dbReference type="PANTHER" id="PTHR42850:SF2">
    <property type="entry name" value="BLL5683 PROTEIN"/>
    <property type="match status" value="1"/>
</dbReference>
<dbReference type="GO" id="GO:0016791">
    <property type="term" value="F:phosphatase activity"/>
    <property type="evidence" value="ECO:0007669"/>
    <property type="project" value="TreeGrafter"/>
</dbReference>
<reference evidence="3 4" key="1">
    <citation type="submission" date="2018-06" db="EMBL/GenBank/DDBJ databases">
        <title>Complete genome sequencing of Azospirillum sp. M2T2B2.</title>
        <authorList>
            <person name="Heo J."/>
            <person name="Kim S.-J."/>
            <person name="Kwon S.-W."/>
            <person name="Anandham R."/>
        </authorList>
    </citation>
    <scope>NUCLEOTIDE SEQUENCE [LARGE SCALE GENOMIC DNA]</scope>
    <source>
        <strain evidence="3 4">M2T2B2</strain>
        <plasmid evidence="3 4">unnamed1</plasmid>
    </source>
</reference>
<protein>
    <submittedName>
        <fullName evidence="3">Metallophosphoesterase</fullName>
    </submittedName>
</protein>
<gene>
    <name evidence="3" type="ORF">DM194_14165</name>
</gene>
<dbReference type="InterPro" id="IPR029052">
    <property type="entry name" value="Metallo-depent_PP-like"/>
</dbReference>
<evidence type="ECO:0000313" key="3">
    <source>
        <dbReference type="EMBL" id="AWU95468.1"/>
    </source>
</evidence>
<dbReference type="InterPro" id="IPR011152">
    <property type="entry name" value="Pesterase_MJ0912"/>
</dbReference>
<dbReference type="Gene3D" id="3.60.21.10">
    <property type="match status" value="1"/>
</dbReference>
<dbReference type="PANTHER" id="PTHR42850">
    <property type="entry name" value="METALLOPHOSPHOESTERASE"/>
    <property type="match status" value="1"/>
</dbReference>
<dbReference type="Proteomes" id="UP000249605">
    <property type="component" value="Plasmid unnamed1"/>
</dbReference>
<dbReference type="KEGG" id="azm:DM194_14165"/>
<sequence>MRIAILSDIHANEEALRATLLAIEAEAVDRILCLGDIVGYNTNPAECAALLRRAGALCVAGNHDRAATGQIGTEGFGLTAARAIAWTRRRLDGDLRDFLAGLPLKLGIDGRIVAVHGALHPDLGCELVRLDNDERRLLSFEALAAHPSGARICAYGHTHRAELHEYRDGQIRRLSGDEIALRHDAYYLLNPGTVGEPRIGDPRASFVVLDLADHRVSFRRVAYDRSVAVGKTRKAGLAPPLIFLPEPVRAALKRSLRAFRLHGAAREALRRLRP</sequence>
<dbReference type="GO" id="GO:0005737">
    <property type="term" value="C:cytoplasm"/>
    <property type="evidence" value="ECO:0007669"/>
    <property type="project" value="TreeGrafter"/>
</dbReference>
<dbReference type="InterPro" id="IPR024654">
    <property type="entry name" value="Calcineurin-like_PHP_lpxH"/>
</dbReference>
<keyword evidence="3" id="KW-0614">Plasmid</keyword>
<evidence type="ECO:0000256" key="1">
    <source>
        <dbReference type="ARBA" id="ARBA00008950"/>
    </source>
</evidence>
<organism evidence="3 4">
    <name type="scientific">Azospirillum ramasamyi</name>
    <dbReference type="NCBI Taxonomy" id="682998"/>
    <lineage>
        <taxon>Bacteria</taxon>
        <taxon>Pseudomonadati</taxon>
        <taxon>Pseudomonadota</taxon>
        <taxon>Alphaproteobacteria</taxon>
        <taxon>Rhodospirillales</taxon>
        <taxon>Azospirillaceae</taxon>
        <taxon>Azospirillum</taxon>
    </lineage>
</organism>
<accession>A0A2U9SBY9</accession>
<dbReference type="PIRSF" id="PIRSF000883">
    <property type="entry name" value="Pesterase_MJ0912"/>
    <property type="match status" value="1"/>
</dbReference>
<name>A0A2U9SBY9_9PROT</name>
<dbReference type="SUPFAM" id="SSF56300">
    <property type="entry name" value="Metallo-dependent phosphatases"/>
    <property type="match status" value="1"/>
</dbReference>